<organism evidence="3 4">
    <name type="scientific">Steccherinum ochraceum</name>
    <dbReference type="NCBI Taxonomy" id="92696"/>
    <lineage>
        <taxon>Eukaryota</taxon>
        <taxon>Fungi</taxon>
        <taxon>Dikarya</taxon>
        <taxon>Basidiomycota</taxon>
        <taxon>Agaricomycotina</taxon>
        <taxon>Agaricomycetes</taxon>
        <taxon>Polyporales</taxon>
        <taxon>Steccherinaceae</taxon>
        <taxon>Steccherinum</taxon>
    </lineage>
</organism>
<feature type="signal peptide" evidence="2">
    <location>
        <begin position="1"/>
        <end position="20"/>
    </location>
</feature>
<feature type="compositionally biased region" description="Basic and acidic residues" evidence="1">
    <location>
        <begin position="94"/>
        <end position="140"/>
    </location>
</feature>
<accession>A0A4R0RBQ2</accession>
<comment type="caution">
    <text evidence="3">The sequence shown here is derived from an EMBL/GenBank/DDBJ whole genome shotgun (WGS) entry which is preliminary data.</text>
</comment>
<dbReference type="Proteomes" id="UP000292702">
    <property type="component" value="Unassembled WGS sequence"/>
</dbReference>
<keyword evidence="4" id="KW-1185">Reference proteome</keyword>
<proteinExistence type="predicted"/>
<evidence type="ECO:0000313" key="3">
    <source>
        <dbReference type="EMBL" id="TCD65401.1"/>
    </source>
</evidence>
<keyword evidence="2" id="KW-0732">Signal</keyword>
<protein>
    <submittedName>
        <fullName evidence="3">Uncharacterized protein</fullName>
    </submittedName>
</protein>
<sequence>MRYSSILAGVLAIAITSVAAVPSFADGLVARRGYSDRLTLRDLEARDESHVLALRDLLDTIYARDSDHQPERQIEKRVTGTATGPRRYTTPGVRKPEAHSAEERQKAQKDGEDRLKSGAIREGRMGRKYGKDELPKNKLP</sequence>
<evidence type="ECO:0000256" key="1">
    <source>
        <dbReference type="SAM" id="MobiDB-lite"/>
    </source>
</evidence>
<feature type="compositionally biased region" description="Basic and acidic residues" evidence="1">
    <location>
        <begin position="65"/>
        <end position="78"/>
    </location>
</feature>
<name>A0A4R0RBQ2_9APHY</name>
<reference evidence="3 4" key="1">
    <citation type="submission" date="2018-11" db="EMBL/GenBank/DDBJ databases">
        <title>Genome assembly of Steccherinum ochraceum LE-BIN_3174, the white-rot fungus of the Steccherinaceae family (The Residual Polyporoid clade, Polyporales, Basidiomycota).</title>
        <authorList>
            <person name="Fedorova T.V."/>
            <person name="Glazunova O.A."/>
            <person name="Landesman E.O."/>
            <person name="Moiseenko K.V."/>
            <person name="Psurtseva N.V."/>
            <person name="Savinova O.S."/>
            <person name="Shakhova N.V."/>
            <person name="Tyazhelova T.V."/>
            <person name="Vasina D.V."/>
        </authorList>
    </citation>
    <scope>NUCLEOTIDE SEQUENCE [LARGE SCALE GENOMIC DNA]</scope>
    <source>
        <strain evidence="3 4">LE-BIN_3174</strain>
    </source>
</reference>
<feature type="region of interest" description="Disordered" evidence="1">
    <location>
        <begin position="65"/>
        <end position="140"/>
    </location>
</feature>
<gene>
    <name evidence="3" type="ORF">EIP91_002700</name>
</gene>
<evidence type="ECO:0000256" key="2">
    <source>
        <dbReference type="SAM" id="SignalP"/>
    </source>
</evidence>
<dbReference type="AlphaFoldDB" id="A0A4R0RBQ2"/>
<evidence type="ECO:0000313" key="4">
    <source>
        <dbReference type="Proteomes" id="UP000292702"/>
    </source>
</evidence>
<dbReference type="EMBL" id="RWJN01000182">
    <property type="protein sequence ID" value="TCD65401.1"/>
    <property type="molecule type" value="Genomic_DNA"/>
</dbReference>
<feature type="chain" id="PRO_5020523520" evidence="2">
    <location>
        <begin position="21"/>
        <end position="140"/>
    </location>
</feature>